<evidence type="ECO:0000256" key="3">
    <source>
        <dbReference type="ARBA" id="ARBA00022833"/>
    </source>
</evidence>
<feature type="compositionally biased region" description="Basic residues" evidence="5">
    <location>
        <begin position="1298"/>
        <end position="1312"/>
    </location>
</feature>
<feature type="region of interest" description="Disordered" evidence="5">
    <location>
        <begin position="594"/>
        <end position="630"/>
    </location>
</feature>
<keyword evidence="8" id="KW-1185">Reference proteome</keyword>
<feature type="domain" description="FYVE-type" evidence="6">
    <location>
        <begin position="36"/>
        <end position="92"/>
    </location>
</feature>
<dbReference type="PANTHER" id="PTHR39490">
    <property type="entry name" value="ARRESTIN DOMAIN-CONTAINING PROTEIN D"/>
    <property type="match status" value="1"/>
</dbReference>
<name>A0A1W0A059_9STRA</name>
<sequence length="1352" mass="150408">MSSGDEFDDHYETQRRRQTVKPTPSPPKQNVEWIDDGQASACYVCKESFSLVKRKHHCRSCGNVICSSCSVFVPVAKKKTQRVCLTCVEGIKKQKQTDPRGNPRPLKNKPPNTQERTSLSSAMSSYRLHESIDNWFMDEEEYGETTKKKGTNALPKPQASAIDTNSWAALSSSRSVAATKTTRFQDITFDDRPLYDEDPEDTSRLATFPTPSVQKQAYDTQVTRSMPRPSASLPRPSVSPPRSPASAYNKSEASSGSSVQQEKKSPVASPPPETTATTKPVEKRQGFRATLKKFFGRTVKKEGPPPEPEASTAIVVAAPPPTSPPSPEYVLSSRVSEGTNSSLKEEQSVSRRRWTIENSNAALSSMYENTAMLSNRHAPSDFRKESTQPRRDTFDEMFEGPRHVEPVRDINARGFDMPSLTKKAELPRNRRDTLDDIVFGDDKPNKSSANAPTSSYGAYTSFHSASRFGGDRFATAPTTSSSNYGADRFTTAPTTSTNSSSSWGRLKQLEPSISSFDPLAEDDKQEAEFDPVSGTYILPKTKPVVVHEIPQTSMAIVAQPTNVISENVGNAIVDKLSSLENEIVQLKNLLAQRKASVAKREDKREDSIFNDSSASEEEAPKPIVKKTKPKKAVRKDSFDDLFNDEKKAYDNLFDTTTHKESESESDTNQSKWPGRNNRRKLAKQTAPSPSSRYNIETTTAFPKATTSKKHKDSFQDLFEDSNSYKSNLFDQDASDVDSLNEASPAENPKKKEQEEEEDLPKLRTVKKAPSTITQVPKTSKPIKGADEIDDLFRRDSNSFEGLYDTKVNESKPILQTQPSNKQSMANIQFNYSDNDSEEELPSLRSYAKSTSKDFNTPEQVINDLPIARTESLTSAPLFEYELNDSEEELPSLRSKNTKSAPLGFVNPEEAIKDSPPSSLNKPAPATTLFDYEIGDDEVELPSLRSQPKSTVKDDAKSDPVVKDLMPLRAETKPTITIFNYEMGESDEELPSLLSRQNEPIEPVQDAKEDFSITSQPFIVPGSPKAQVPKEIIAEPTLDSEKSTGFIIDLDEEFDTGLFGAATVQIEPTNTSSPGILQPATQVPNESFFTSHEVYSSNDGVAKMPTTVEEHHLVTDSPEESFVELPSHAAPSTSDLLVEKEENAPQSTIFDDSSYVHVNLSPMISPVKVEATPAIIAESVKDTSAPFTDLFEPQIYFDVPNNPEEIAVDDASDNESNDELDFNFERKPRKPQAVAIPVPTPQRTPDVYEQESILLGSQTIPTVTESTENDNEETLDLAKVDNAEFDASWQVMQQDEKHRKQNVLKRQRQLQRQKQKERQKDSAEKASKKEEKASKKDDKATKKEKKSKKKSTK</sequence>
<feature type="compositionally biased region" description="Polar residues" evidence="5">
    <location>
        <begin position="333"/>
        <end position="342"/>
    </location>
</feature>
<feature type="region of interest" description="Disordered" evidence="5">
    <location>
        <begin position="884"/>
        <end position="925"/>
    </location>
</feature>
<feature type="region of interest" description="Disordered" evidence="5">
    <location>
        <begin position="94"/>
        <end position="123"/>
    </location>
</feature>
<keyword evidence="3" id="KW-0862">Zinc</keyword>
<feature type="compositionally biased region" description="Polar residues" evidence="5">
    <location>
        <begin position="847"/>
        <end position="856"/>
    </location>
</feature>
<proteinExistence type="predicted"/>
<dbReference type="SUPFAM" id="SSF57903">
    <property type="entry name" value="FYVE/PHD zinc finger"/>
    <property type="match status" value="1"/>
</dbReference>
<feature type="compositionally biased region" description="Polar residues" evidence="5">
    <location>
        <begin position="813"/>
        <end position="833"/>
    </location>
</feature>
<feature type="compositionally biased region" description="Basic and acidic residues" evidence="5">
    <location>
        <begin position="1313"/>
        <end position="1340"/>
    </location>
</feature>
<dbReference type="Pfam" id="PF01363">
    <property type="entry name" value="FYVE"/>
    <property type="match status" value="1"/>
</dbReference>
<feature type="region of interest" description="Disordered" evidence="5">
    <location>
        <begin position="1"/>
        <end position="31"/>
    </location>
</feature>
<protein>
    <recommendedName>
        <fullName evidence="6">FYVE-type domain-containing protein</fullName>
    </recommendedName>
</protein>
<dbReference type="InterPro" id="IPR011011">
    <property type="entry name" value="Znf_FYVE_PHD"/>
</dbReference>
<dbReference type="InterPro" id="IPR052113">
    <property type="entry name" value="FYVE-type_Zinc_Finger"/>
</dbReference>
<feature type="region of interest" description="Disordered" evidence="5">
    <location>
        <begin position="654"/>
        <end position="712"/>
    </location>
</feature>
<evidence type="ECO:0000256" key="4">
    <source>
        <dbReference type="PROSITE-ProRule" id="PRU00091"/>
    </source>
</evidence>
<keyword evidence="1" id="KW-0479">Metal-binding</keyword>
<dbReference type="Proteomes" id="UP000243217">
    <property type="component" value="Unassembled WGS sequence"/>
</dbReference>
<feature type="compositionally biased region" description="Polar residues" evidence="5">
    <location>
        <begin position="446"/>
        <end position="456"/>
    </location>
</feature>
<dbReference type="InterPro" id="IPR000306">
    <property type="entry name" value="Znf_FYVE"/>
</dbReference>
<feature type="region of interest" description="Disordered" evidence="5">
    <location>
        <begin position="190"/>
        <end position="286"/>
    </location>
</feature>
<dbReference type="EMBL" id="JNBS01000809">
    <property type="protein sequence ID" value="OQS03673.1"/>
    <property type="molecule type" value="Genomic_DNA"/>
</dbReference>
<feature type="region of interest" description="Disordered" evidence="5">
    <location>
        <begin position="937"/>
        <end position="957"/>
    </location>
</feature>
<feature type="compositionally biased region" description="Basic and acidic residues" evidence="5">
    <location>
        <begin position="598"/>
        <end position="607"/>
    </location>
</feature>
<evidence type="ECO:0000256" key="2">
    <source>
        <dbReference type="ARBA" id="ARBA00022771"/>
    </source>
</evidence>
<feature type="compositionally biased region" description="Basic and acidic residues" evidence="5">
    <location>
        <begin position="435"/>
        <end position="445"/>
    </location>
</feature>
<feature type="compositionally biased region" description="Pro residues" evidence="5">
    <location>
        <begin position="318"/>
        <end position="327"/>
    </location>
</feature>
<feature type="region of interest" description="Disordered" evidence="5">
    <location>
        <begin position="725"/>
        <end position="789"/>
    </location>
</feature>
<organism evidence="7 8">
    <name type="scientific">Thraustotheca clavata</name>
    <dbReference type="NCBI Taxonomy" id="74557"/>
    <lineage>
        <taxon>Eukaryota</taxon>
        <taxon>Sar</taxon>
        <taxon>Stramenopiles</taxon>
        <taxon>Oomycota</taxon>
        <taxon>Saprolegniomycetes</taxon>
        <taxon>Saprolegniales</taxon>
        <taxon>Achlyaceae</taxon>
        <taxon>Thraustotheca</taxon>
    </lineage>
</organism>
<feature type="compositionally biased region" description="Polar residues" evidence="5">
    <location>
        <begin position="248"/>
        <end position="260"/>
    </location>
</feature>
<evidence type="ECO:0000313" key="7">
    <source>
        <dbReference type="EMBL" id="OQS03673.1"/>
    </source>
</evidence>
<keyword evidence="2 4" id="KW-0863">Zinc-finger</keyword>
<dbReference type="SMART" id="SM00064">
    <property type="entry name" value="FYVE"/>
    <property type="match status" value="1"/>
</dbReference>
<dbReference type="OrthoDB" id="79871at2759"/>
<dbReference type="PANTHER" id="PTHR39490:SF8">
    <property type="entry name" value="ZINC FINGER FYVE DOMAIN-CONTAINING PROTEIN 21"/>
    <property type="match status" value="1"/>
</dbReference>
<feature type="compositionally biased region" description="Polar residues" evidence="5">
    <location>
        <begin position="685"/>
        <end position="700"/>
    </location>
</feature>
<dbReference type="STRING" id="74557.A0A1W0A059"/>
<evidence type="ECO:0000259" key="6">
    <source>
        <dbReference type="PROSITE" id="PS50178"/>
    </source>
</evidence>
<dbReference type="InterPro" id="IPR017455">
    <property type="entry name" value="Znf_FYVE-rel"/>
</dbReference>
<dbReference type="CDD" id="cd15737">
    <property type="entry name" value="FYVE2_Vac1p_like"/>
    <property type="match status" value="1"/>
</dbReference>
<evidence type="ECO:0000256" key="1">
    <source>
        <dbReference type="ARBA" id="ARBA00022723"/>
    </source>
</evidence>
<dbReference type="InterPro" id="IPR013083">
    <property type="entry name" value="Znf_RING/FYVE/PHD"/>
</dbReference>
<evidence type="ECO:0000256" key="5">
    <source>
        <dbReference type="SAM" id="MobiDB-lite"/>
    </source>
</evidence>
<dbReference type="Gene3D" id="3.30.40.10">
    <property type="entry name" value="Zinc/RING finger domain, C3HC4 (zinc finger)"/>
    <property type="match status" value="1"/>
</dbReference>
<feature type="region of interest" description="Disordered" evidence="5">
    <location>
        <begin position="316"/>
        <end position="348"/>
    </location>
</feature>
<comment type="caution">
    <text evidence="7">The sequence shown here is derived from an EMBL/GenBank/DDBJ whole genome shotgun (WGS) entry which is preliminary data.</text>
</comment>
<feature type="region of interest" description="Disordered" evidence="5">
    <location>
        <begin position="435"/>
        <end position="456"/>
    </location>
</feature>
<evidence type="ECO:0000313" key="8">
    <source>
        <dbReference type="Proteomes" id="UP000243217"/>
    </source>
</evidence>
<feature type="compositionally biased region" description="Polar residues" evidence="5">
    <location>
        <begin position="110"/>
        <end position="123"/>
    </location>
</feature>
<dbReference type="GO" id="GO:0008270">
    <property type="term" value="F:zinc ion binding"/>
    <property type="evidence" value="ECO:0007669"/>
    <property type="project" value="UniProtKB-KW"/>
</dbReference>
<feature type="compositionally biased region" description="Basic residues" evidence="5">
    <location>
        <begin position="1341"/>
        <end position="1352"/>
    </location>
</feature>
<dbReference type="PROSITE" id="PS50178">
    <property type="entry name" value="ZF_FYVE"/>
    <property type="match status" value="1"/>
</dbReference>
<accession>A0A1W0A059</accession>
<feature type="region of interest" description="Disordered" evidence="5">
    <location>
        <begin position="477"/>
        <end position="506"/>
    </location>
</feature>
<feature type="region of interest" description="Disordered" evidence="5">
    <location>
        <begin position="1288"/>
        <end position="1352"/>
    </location>
</feature>
<feature type="compositionally biased region" description="Low complexity" evidence="5">
    <location>
        <begin position="224"/>
        <end position="236"/>
    </location>
</feature>
<feature type="region of interest" description="Disordered" evidence="5">
    <location>
        <begin position="809"/>
        <end position="856"/>
    </location>
</feature>
<feature type="compositionally biased region" description="Low complexity" evidence="5">
    <location>
        <begin position="490"/>
        <end position="502"/>
    </location>
</feature>
<gene>
    <name evidence="7" type="ORF">THRCLA_04007</name>
</gene>
<reference evidence="7 8" key="1">
    <citation type="journal article" date="2014" name="Genome Biol. Evol.">
        <title>The secreted proteins of Achlya hypogyna and Thraustotheca clavata identify the ancestral oomycete secretome and reveal gene acquisitions by horizontal gene transfer.</title>
        <authorList>
            <person name="Misner I."/>
            <person name="Blouin N."/>
            <person name="Leonard G."/>
            <person name="Richards T.A."/>
            <person name="Lane C.E."/>
        </authorList>
    </citation>
    <scope>NUCLEOTIDE SEQUENCE [LARGE SCALE GENOMIC DNA]</scope>
    <source>
        <strain evidence="7 8">ATCC 34112</strain>
    </source>
</reference>
<feature type="compositionally biased region" description="Polar residues" evidence="5">
    <location>
        <begin position="209"/>
        <end position="223"/>
    </location>
</feature>